<dbReference type="AlphaFoldDB" id="A0A9W9SKH2"/>
<accession>A0A9W9SKH2</accession>
<feature type="transmembrane region" description="Helical" evidence="6">
    <location>
        <begin position="125"/>
        <end position="142"/>
    </location>
</feature>
<dbReference type="OrthoDB" id="4358694at2759"/>
<keyword evidence="3 6" id="KW-1133">Transmembrane helix</keyword>
<name>A0A9W9SKH2_9EURO</name>
<evidence type="ECO:0000256" key="4">
    <source>
        <dbReference type="ARBA" id="ARBA00023136"/>
    </source>
</evidence>
<evidence type="ECO:0000256" key="3">
    <source>
        <dbReference type="ARBA" id="ARBA00022989"/>
    </source>
</evidence>
<comment type="subcellular location">
    <subcellularLocation>
        <location evidence="1">Membrane</location>
        <topology evidence="1">Multi-pass membrane protein</topology>
    </subcellularLocation>
</comment>
<dbReference type="Proteomes" id="UP001147782">
    <property type="component" value="Unassembled WGS sequence"/>
</dbReference>
<protein>
    <submittedName>
        <fullName evidence="7">Sugar transporter</fullName>
    </submittedName>
</protein>
<dbReference type="GeneID" id="81434398"/>
<feature type="transmembrane region" description="Helical" evidence="6">
    <location>
        <begin position="180"/>
        <end position="198"/>
    </location>
</feature>
<keyword evidence="8" id="KW-1185">Reference proteome</keyword>
<dbReference type="RefSeq" id="XP_056557433.1">
    <property type="nucleotide sequence ID" value="XM_056695221.1"/>
</dbReference>
<evidence type="ECO:0000256" key="1">
    <source>
        <dbReference type="ARBA" id="ARBA00004141"/>
    </source>
</evidence>
<dbReference type="GO" id="GO:0016020">
    <property type="term" value="C:membrane"/>
    <property type="evidence" value="ECO:0007669"/>
    <property type="project" value="UniProtKB-SubCell"/>
</dbReference>
<keyword evidence="7" id="KW-0762">Sugar transport</keyword>
<feature type="transmembrane region" description="Helical" evidence="6">
    <location>
        <begin position="83"/>
        <end position="105"/>
    </location>
</feature>
<evidence type="ECO:0000256" key="2">
    <source>
        <dbReference type="ARBA" id="ARBA00022692"/>
    </source>
</evidence>
<dbReference type="InterPro" id="IPR005829">
    <property type="entry name" value="Sugar_transporter_CS"/>
</dbReference>
<feature type="transmembrane region" description="Helical" evidence="6">
    <location>
        <begin position="219"/>
        <end position="237"/>
    </location>
</feature>
<dbReference type="PANTHER" id="PTHR48022">
    <property type="entry name" value="PLASTIDIC GLUCOSE TRANSPORTER 4"/>
    <property type="match status" value="1"/>
</dbReference>
<organism evidence="7 8">
    <name type="scientific">Penicillium cataractarum</name>
    <dbReference type="NCBI Taxonomy" id="2100454"/>
    <lineage>
        <taxon>Eukaryota</taxon>
        <taxon>Fungi</taxon>
        <taxon>Dikarya</taxon>
        <taxon>Ascomycota</taxon>
        <taxon>Pezizomycotina</taxon>
        <taxon>Eurotiomycetes</taxon>
        <taxon>Eurotiomycetidae</taxon>
        <taxon>Eurotiales</taxon>
        <taxon>Aspergillaceae</taxon>
        <taxon>Penicillium</taxon>
    </lineage>
</organism>
<dbReference type="PANTHER" id="PTHR48022:SF52">
    <property type="entry name" value="SUGAR TRANSPORTER, PUTATIVE-RELATED"/>
    <property type="match status" value="1"/>
</dbReference>
<evidence type="ECO:0000313" key="8">
    <source>
        <dbReference type="Proteomes" id="UP001147782"/>
    </source>
</evidence>
<comment type="caution">
    <text evidence="7">The sequence shown here is derived from an EMBL/GenBank/DDBJ whole genome shotgun (WGS) entry which is preliminary data.</text>
</comment>
<dbReference type="Gene3D" id="1.20.1250.20">
    <property type="entry name" value="MFS general substrate transporter like domains"/>
    <property type="match status" value="1"/>
</dbReference>
<dbReference type="Pfam" id="PF00083">
    <property type="entry name" value="Sugar_tr"/>
    <property type="match status" value="1"/>
</dbReference>
<dbReference type="InterPro" id="IPR005828">
    <property type="entry name" value="MFS_sugar_transport-like"/>
</dbReference>
<proteinExistence type="predicted"/>
<feature type="transmembrane region" description="Helical" evidence="6">
    <location>
        <begin position="149"/>
        <end position="168"/>
    </location>
</feature>
<keyword evidence="2 6" id="KW-0812">Transmembrane</keyword>
<reference evidence="7" key="1">
    <citation type="submission" date="2022-11" db="EMBL/GenBank/DDBJ databases">
        <authorList>
            <person name="Petersen C."/>
        </authorList>
    </citation>
    <scope>NUCLEOTIDE SEQUENCE</scope>
    <source>
        <strain evidence="7">IBT 29864</strain>
    </source>
</reference>
<dbReference type="InterPro" id="IPR036259">
    <property type="entry name" value="MFS_trans_sf"/>
</dbReference>
<dbReference type="GO" id="GO:0005351">
    <property type="term" value="F:carbohydrate:proton symporter activity"/>
    <property type="evidence" value="ECO:0007669"/>
    <property type="project" value="TreeGrafter"/>
</dbReference>
<evidence type="ECO:0000313" key="7">
    <source>
        <dbReference type="EMBL" id="KAJ5379862.1"/>
    </source>
</evidence>
<dbReference type="EMBL" id="JAPZBS010000002">
    <property type="protein sequence ID" value="KAJ5379862.1"/>
    <property type="molecule type" value="Genomic_DNA"/>
</dbReference>
<keyword evidence="7" id="KW-0813">Transport</keyword>
<evidence type="ECO:0000256" key="6">
    <source>
        <dbReference type="SAM" id="Phobius"/>
    </source>
</evidence>
<dbReference type="PROSITE" id="PS00216">
    <property type="entry name" value="SUGAR_TRANSPORT_1"/>
    <property type="match status" value="1"/>
</dbReference>
<dbReference type="InterPro" id="IPR050360">
    <property type="entry name" value="MFS_Sugar_Transporters"/>
</dbReference>
<sequence>MCPYLITVCENPKHLILEKWLISKGRKEEGLAILSKYHANGHTDDPLVQYEFQEIEAALNLEKSCSEVSFMDFTKTHANRHRLLILVAVGVGTNWVGNGIVNYYLSPTLHQIGIYSSAKISGINAGLQIWNLIISCCSALLVERLGRRFLWLFSNCGMLFSYIFTMALSGEYATHHKSSVGIAVIPFLFLFFGAYDVAWTPLQFAYPVEILPFSLRMKGMVIFIMVQNVAVTVNTFVNPIAMDAIGWKYYGIYIAILAGFIVVIYFYFPETRYLTIEEISEVFENGLPVKGAVNIRSLPNRDNNVSKEGDSNGESSHIEIA</sequence>
<evidence type="ECO:0000256" key="5">
    <source>
        <dbReference type="SAM" id="MobiDB-lite"/>
    </source>
</evidence>
<dbReference type="SUPFAM" id="SSF103473">
    <property type="entry name" value="MFS general substrate transporter"/>
    <property type="match status" value="1"/>
</dbReference>
<keyword evidence="4 6" id="KW-0472">Membrane</keyword>
<gene>
    <name evidence="7" type="ORF">N7496_002290</name>
</gene>
<reference evidence="7" key="2">
    <citation type="journal article" date="2023" name="IMA Fungus">
        <title>Comparative genomic study of the Penicillium genus elucidates a diverse pangenome and 15 lateral gene transfer events.</title>
        <authorList>
            <person name="Petersen C."/>
            <person name="Sorensen T."/>
            <person name="Nielsen M.R."/>
            <person name="Sondergaard T.E."/>
            <person name="Sorensen J.L."/>
            <person name="Fitzpatrick D.A."/>
            <person name="Frisvad J.C."/>
            <person name="Nielsen K.L."/>
        </authorList>
    </citation>
    <scope>NUCLEOTIDE SEQUENCE</scope>
    <source>
        <strain evidence="7">IBT 29864</strain>
    </source>
</reference>
<feature type="region of interest" description="Disordered" evidence="5">
    <location>
        <begin position="301"/>
        <end position="321"/>
    </location>
</feature>
<feature type="transmembrane region" description="Helical" evidence="6">
    <location>
        <begin position="249"/>
        <end position="268"/>
    </location>
</feature>
<feature type="compositionally biased region" description="Basic and acidic residues" evidence="5">
    <location>
        <begin position="304"/>
        <end position="321"/>
    </location>
</feature>